<accession>A0A382GGB8</accession>
<gene>
    <name evidence="1" type="ORF">METZ01_LOCUS226105</name>
</gene>
<dbReference type="AlphaFoldDB" id="A0A382GGB8"/>
<protein>
    <submittedName>
        <fullName evidence="1">Uncharacterized protein</fullName>
    </submittedName>
</protein>
<sequence length="48" mass="5740">MDIHIIPLMKKINHTFNYKHSKKMLVDEMLWNHIVMNTSKRPTGNYGI</sequence>
<organism evidence="1">
    <name type="scientific">marine metagenome</name>
    <dbReference type="NCBI Taxonomy" id="408172"/>
    <lineage>
        <taxon>unclassified sequences</taxon>
        <taxon>metagenomes</taxon>
        <taxon>ecological metagenomes</taxon>
    </lineage>
</organism>
<reference evidence="1" key="1">
    <citation type="submission" date="2018-05" db="EMBL/GenBank/DDBJ databases">
        <authorList>
            <person name="Lanie J.A."/>
            <person name="Ng W.-L."/>
            <person name="Kazmierczak K.M."/>
            <person name="Andrzejewski T.M."/>
            <person name="Davidsen T.M."/>
            <person name="Wayne K.J."/>
            <person name="Tettelin H."/>
            <person name="Glass J.I."/>
            <person name="Rusch D."/>
            <person name="Podicherti R."/>
            <person name="Tsui H.-C.T."/>
            <person name="Winkler M.E."/>
        </authorList>
    </citation>
    <scope>NUCLEOTIDE SEQUENCE</scope>
</reference>
<evidence type="ECO:0000313" key="1">
    <source>
        <dbReference type="EMBL" id="SVB73251.1"/>
    </source>
</evidence>
<name>A0A382GGB8_9ZZZZ</name>
<proteinExistence type="predicted"/>
<dbReference type="EMBL" id="UINC01054938">
    <property type="protein sequence ID" value="SVB73251.1"/>
    <property type="molecule type" value="Genomic_DNA"/>
</dbReference>